<name>B8LXR8_TALSN</name>
<proteinExistence type="predicted"/>
<sequence length="204" mass="22593">MPSHQSINSRKIDFNASIREHRIWNPSTGRIVRARDVIFNKDKVFSRDIQNIKDNLLHVSVEELTILLNKIDIQVQSGEVKDNANFGDEMKDLVFDRNRHNNEHTTTTDSVTGSRFEDLSQLGSDYPSGPTLTLGEGLLEGIDKYAYPTSPDTPPSALLAASITIVYENDLNLSRTSTSGVRPRGSLVQEATIKEGPRGTLSGV</sequence>
<dbReference type="STRING" id="441959.B8LXR8"/>
<evidence type="ECO:0000313" key="2">
    <source>
        <dbReference type="EMBL" id="EED24653.1"/>
    </source>
</evidence>
<dbReference type="HOGENOM" id="CLU_1346101_0_0_1"/>
<dbReference type="InParanoid" id="B8LXR8"/>
<dbReference type="InterPro" id="IPR057670">
    <property type="entry name" value="SH3_retrovirus"/>
</dbReference>
<dbReference type="AlphaFoldDB" id="B8LXR8"/>
<feature type="domain" description="Retroviral polymerase SH3-like" evidence="1">
    <location>
        <begin position="20"/>
        <end position="49"/>
    </location>
</feature>
<gene>
    <name evidence="2" type="ORF">TSTA_080080</name>
</gene>
<organism evidence="2 3">
    <name type="scientific">Talaromyces stipitatus (strain ATCC 10500 / CBS 375.48 / QM 6759 / NRRL 1006)</name>
    <name type="common">Penicillium stipitatum</name>
    <dbReference type="NCBI Taxonomy" id="441959"/>
    <lineage>
        <taxon>Eukaryota</taxon>
        <taxon>Fungi</taxon>
        <taxon>Dikarya</taxon>
        <taxon>Ascomycota</taxon>
        <taxon>Pezizomycotina</taxon>
        <taxon>Eurotiomycetes</taxon>
        <taxon>Eurotiomycetidae</taxon>
        <taxon>Eurotiales</taxon>
        <taxon>Trichocomaceae</taxon>
        <taxon>Talaromyces</taxon>
        <taxon>Talaromyces sect. Talaromyces</taxon>
    </lineage>
</organism>
<evidence type="ECO:0000259" key="1">
    <source>
        <dbReference type="Pfam" id="PF25597"/>
    </source>
</evidence>
<dbReference type="RefSeq" id="XP_002342040.1">
    <property type="nucleotide sequence ID" value="XM_002341999.1"/>
</dbReference>
<keyword evidence="3" id="KW-1185">Reference proteome</keyword>
<evidence type="ECO:0000313" key="3">
    <source>
        <dbReference type="Proteomes" id="UP000001745"/>
    </source>
</evidence>
<dbReference type="PhylomeDB" id="B8LXR8"/>
<protein>
    <recommendedName>
        <fullName evidence="1">Retroviral polymerase SH3-like domain-containing protein</fullName>
    </recommendedName>
</protein>
<accession>B8LXR8</accession>
<feature type="non-terminal residue" evidence="2">
    <location>
        <position position="204"/>
    </location>
</feature>
<dbReference type="VEuPathDB" id="FungiDB:TSTA_080080"/>
<dbReference type="Pfam" id="PF25597">
    <property type="entry name" value="SH3_retrovirus"/>
    <property type="match status" value="1"/>
</dbReference>
<dbReference type="Proteomes" id="UP000001745">
    <property type="component" value="Unassembled WGS sequence"/>
</dbReference>
<dbReference type="GeneID" id="8106660"/>
<reference evidence="3" key="1">
    <citation type="journal article" date="2015" name="Genome Announc.">
        <title>Genome sequence of the AIDS-associated pathogen Penicillium marneffei (ATCC18224) and its near taxonomic relative Talaromyces stipitatus (ATCC10500).</title>
        <authorList>
            <person name="Nierman W.C."/>
            <person name="Fedorova-Abrams N.D."/>
            <person name="Andrianopoulos A."/>
        </authorList>
    </citation>
    <scope>NUCLEOTIDE SEQUENCE [LARGE SCALE GENOMIC DNA]</scope>
    <source>
        <strain evidence="3">ATCC 10500 / CBS 375.48 / QM 6759 / NRRL 1006</strain>
    </source>
</reference>
<dbReference type="EMBL" id="EQ962652">
    <property type="protein sequence ID" value="EED24653.1"/>
    <property type="molecule type" value="Genomic_DNA"/>
</dbReference>